<comment type="caution">
    <text evidence="6">The sequence shown here is derived from an EMBL/GenBank/DDBJ whole genome shotgun (WGS) entry which is preliminary data.</text>
</comment>
<dbReference type="Gene3D" id="1.20.1050.10">
    <property type="match status" value="1"/>
</dbReference>
<feature type="domain" description="GST C-terminal" evidence="5">
    <location>
        <begin position="86"/>
        <end position="216"/>
    </location>
</feature>
<protein>
    <recommendedName>
        <fullName evidence="1">glutathione transferase</fullName>
        <ecNumber evidence="1">2.5.1.18</ecNumber>
    </recommendedName>
</protein>
<dbReference type="Pfam" id="PF14497">
    <property type="entry name" value="GST_C_3"/>
    <property type="match status" value="1"/>
</dbReference>
<dbReference type="Gene3D" id="3.40.30.10">
    <property type="entry name" value="Glutaredoxin"/>
    <property type="match status" value="1"/>
</dbReference>
<gene>
    <name evidence="6" type="ORF">CU320_12815</name>
</gene>
<evidence type="ECO:0000259" key="5">
    <source>
        <dbReference type="PROSITE" id="PS50405"/>
    </source>
</evidence>
<evidence type="ECO:0000313" key="6">
    <source>
        <dbReference type="EMBL" id="PJI31684.1"/>
    </source>
</evidence>
<dbReference type="InterPro" id="IPR040079">
    <property type="entry name" value="Glutathione_S-Trfase"/>
</dbReference>
<organism evidence="6 7">
    <name type="scientific">Acinetobacter pseudolwoffii</name>
    <dbReference type="NCBI Taxonomy" id="2053287"/>
    <lineage>
        <taxon>Bacteria</taxon>
        <taxon>Pseudomonadati</taxon>
        <taxon>Pseudomonadota</taxon>
        <taxon>Gammaproteobacteria</taxon>
        <taxon>Moraxellales</taxon>
        <taxon>Moraxellaceae</taxon>
        <taxon>Acinetobacter</taxon>
    </lineage>
</organism>
<evidence type="ECO:0000256" key="3">
    <source>
        <dbReference type="ARBA" id="ARBA00047960"/>
    </source>
</evidence>
<sequence length="216" mass="25144">MRVLHHLEQSRSFRILWAMEELGLDYEVQYYQRQPNLSAPPALKQIHPLGKAPILTDQEQVLAESAAILEYLQESYDEQQQFRPKDPADKAQYRYWMHYAEGSLMPLLVMQLVMTTVPKHTPLLIRPVAKKICDGVKKQFVQSRLKDHIQFLERYLSEHDYFAGHFSFADIQMSFPLEAMQSRTGQSYPAIQAYLKRVSQRAAYARALAKEKQIAS</sequence>
<dbReference type="InterPro" id="IPR010987">
    <property type="entry name" value="Glutathione-S-Trfase_C-like"/>
</dbReference>
<dbReference type="CDD" id="cd03189">
    <property type="entry name" value="GST_C_GTT1_like"/>
    <property type="match status" value="1"/>
</dbReference>
<comment type="catalytic activity">
    <reaction evidence="3">
        <text>RX + glutathione = an S-substituted glutathione + a halide anion + H(+)</text>
        <dbReference type="Rhea" id="RHEA:16437"/>
        <dbReference type="ChEBI" id="CHEBI:15378"/>
        <dbReference type="ChEBI" id="CHEBI:16042"/>
        <dbReference type="ChEBI" id="CHEBI:17792"/>
        <dbReference type="ChEBI" id="CHEBI:57925"/>
        <dbReference type="ChEBI" id="CHEBI:90779"/>
        <dbReference type="EC" id="2.5.1.18"/>
    </reaction>
</comment>
<dbReference type="SFLD" id="SFLDG00358">
    <property type="entry name" value="Main_(cytGST)"/>
    <property type="match status" value="1"/>
</dbReference>
<dbReference type="FunFam" id="3.40.30.10:FF:000156">
    <property type="entry name" value="Glutathione S-transferase 1"/>
    <property type="match status" value="1"/>
</dbReference>
<dbReference type="EC" id="2.5.1.18" evidence="1"/>
<name>A0A2H9UIZ8_9GAMM</name>
<dbReference type="InterPro" id="IPR004045">
    <property type="entry name" value="Glutathione_S-Trfase_N"/>
</dbReference>
<proteinExistence type="predicted"/>
<dbReference type="GO" id="GO:0004601">
    <property type="term" value="F:peroxidase activity"/>
    <property type="evidence" value="ECO:0007669"/>
    <property type="project" value="UniProtKB-ARBA"/>
</dbReference>
<dbReference type="InterPro" id="IPR004046">
    <property type="entry name" value="GST_C"/>
</dbReference>
<dbReference type="InterPro" id="IPR036249">
    <property type="entry name" value="Thioredoxin-like_sf"/>
</dbReference>
<dbReference type="PROSITE" id="PS50405">
    <property type="entry name" value="GST_CTER"/>
    <property type="match status" value="1"/>
</dbReference>
<dbReference type="GO" id="GO:0005737">
    <property type="term" value="C:cytoplasm"/>
    <property type="evidence" value="ECO:0007669"/>
    <property type="project" value="UniProtKB-ARBA"/>
</dbReference>
<dbReference type="PANTHER" id="PTHR44051">
    <property type="entry name" value="GLUTATHIONE S-TRANSFERASE-RELATED"/>
    <property type="match status" value="1"/>
</dbReference>
<evidence type="ECO:0000256" key="1">
    <source>
        <dbReference type="ARBA" id="ARBA00012452"/>
    </source>
</evidence>
<reference evidence="6 7" key="2">
    <citation type="submission" date="2017-12" db="EMBL/GenBank/DDBJ databases">
        <title>Revising the taxonomy of the Acinetobacter lwoffii group: the description of Acinetobacter pseudolwoffii sp. nov. and emended description of Acinetobacter lwoffii.</title>
        <authorList>
            <person name="Nemec A."/>
        </authorList>
    </citation>
    <scope>NUCLEOTIDE SEQUENCE [LARGE SCALE GENOMIC DNA]</scope>
    <source>
        <strain evidence="6 7">ANC 5347</strain>
    </source>
</reference>
<evidence type="ECO:0000313" key="7">
    <source>
        <dbReference type="Proteomes" id="UP000242351"/>
    </source>
</evidence>
<dbReference type="CDD" id="cd03046">
    <property type="entry name" value="GST_N_GTT1_like"/>
    <property type="match status" value="1"/>
</dbReference>
<dbReference type="GO" id="GO:0004364">
    <property type="term" value="F:glutathione transferase activity"/>
    <property type="evidence" value="ECO:0007669"/>
    <property type="project" value="UniProtKB-EC"/>
</dbReference>
<dbReference type="PROSITE" id="PS50404">
    <property type="entry name" value="GST_NTER"/>
    <property type="match status" value="1"/>
</dbReference>
<dbReference type="PANTHER" id="PTHR44051:SF9">
    <property type="entry name" value="GLUTATHIONE S-TRANSFERASE 1"/>
    <property type="match status" value="1"/>
</dbReference>
<dbReference type="EMBL" id="PGOZ01000019">
    <property type="protein sequence ID" value="PJI31684.1"/>
    <property type="molecule type" value="Genomic_DNA"/>
</dbReference>
<dbReference type="SUPFAM" id="SSF52833">
    <property type="entry name" value="Thioredoxin-like"/>
    <property type="match status" value="1"/>
</dbReference>
<dbReference type="AlphaFoldDB" id="A0A2H9UIZ8"/>
<evidence type="ECO:0000259" key="4">
    <source>
        <dbReference type="PROSITE" id="PS50404"/>
    </source>
</evidence>
<dbReference type="Pfam" id="PF02798">
    <property type="entry name" value="GST_N"/>
    <property type="match status" value="1"/>
</dbReference>
<feature type="domain" description="GST N-terminal" evidence="4">
    <location>
        <begin position="1"/>
        <end position="80"/>
    </location>
</feature>
<keyword evidence="2 6" id="KW-0808">Transferase</keyword>
<evidence type="ECO:0000256" key="2">
    <source>
        <dbReference type="ARBA" id="ARBA00022679"/>
    </source>
</evidence>
<dbReference type="SUPFAM" id="SSF47616">
    <property type="entry name" value="GST C-terminal domain-like"/>
    <property type="match status" value="1"/>
</dbReference>
<dbReference type="SFLD" id="SFLDS00019">
    <property type="entry name" value="Glutathione_Transferase_(cytos"/>
    <property type="match status" value="1"/>
</dbReference>
<reference evidence="6 7" key="1">
    <citation type="submission" date="2017-11" db="EMBL/GenBank/DDBJ databases">
        <authorList>
            <person name="Han C.G."/>
        </authorList>
    </citation>
    <scope>NUCLEOTIDE SEQUENCE [LARGE SCALE GENOMIC DNA]</scope>
    <source>
        <strain evidence="6 7">ANC 5347</strain>
    </source>
</reference>
<dbReference type="RefSeq" id="WP_100358042.1">
    <property type="nucleotide sequence ID" value="NZ_JALHBG010000005.1"/>
</dbReference>
<dbReference type="Proteomes" id="UP000242351">
    <property type="component" value="Unassembled WGS sequence"/>
</dbReference>
<dbReference type="SFLD" id="SFLDG01150">
    <property type="entry name" value="Main.1:_Beta-like"/>
    <property type="match status" value="1"/>
</dbReference>
<accession>A0A2H9UIZ8</accession>
<dbReference type="InterPro" id="IPR036282">
    <property type="entry name" value="Glutathione-S-Trfase_C_sf"/>
</dbReference>